<protein>
    <submittedName>
        <fullName evidence="2">Flp pilus assembly protein TadD, contains TPR repeats</fullName>
    </submittedName>
</protein>
<dbReference type="STRING" id="880526.GCA_000427365_01696"/>
<organism evidence="2 3">
    <name type="scientific">Rikenella microfusus</name>
    <dbReference type="NCBI Taxonomy" id="28139"/>
    <lineage>
        <taxon>Bacteria</taxon>
        <taxon>Pseudomonadati</taxon>
        <taxon>Bacteroidota</taxon>
        <taxon>Bacteroidia</taxon>
        <taxon>Bacteroidales</taxon>
        <taxon>Rikenellaceae</taxon>
        <taxon>Rikenella</taxon>
    </lineage>
</organism>
<dbReference type="EMBL" id="UGVL01000001">
    <property type="protein sequence ID" value="SUE34885.1"/>
    <property type="molecule type" value="Genomic_DNA"/>
</dbReference>
<dbReference type="OrthoDB" id="1465834at2"/>
<dbReference type="SMART" id="SM00028">
    <property type="entry name" value="TPR"/>
    <property type="match status" value="2"/>
</dbReference>
<dbReference type="Gene3D" id="1.25.40.10">
    <property type="entry name" value="Tetratricopeptide repeat domain"/>
    <property type="match status" value="1"/>
</dbReference>
<accession>A0A379MTK4</accession>
<gene>
    <name evidence="2" type="ORF">NCTC11190_02122</name>
</gene>
<dbReference type="PROSITE" id="PS51257">
    <property type="entry name" value="PROKAR_LIPOPROTEIN"/>
    <property type="match status" value="1"/>
</dbReference>
<keyword evidence="3" id="KW-1185">Reference proteome</keyword>
<name>A0A379MTK4_9BACT</name>
<dbReference type="AlphaFoldDB" id="A0A379MTK4"/>
<dbReference type="InterPro" id="IPR011990">
    <property type="entry name" value="TPR-like_helical_dom_sf"/>
</dbReference>
<keyword evidence="1" id="KW-0732">Signal</keyword>
<dbReference type="RefSeq" id="WP_051214451.1">
    <property type="nucleotide sequence ID" value="NZ_CALVFX010000006.1"/>
</dbReference>
<evidence type="ECO:0000313" key="3">
    <source>
        <dbReference type="Proteomes" id="UP000255233"/>
    </source>
</evidence>
<dbReference type="Pfam" id="PF13181">
    <property type="entry name" value="TPR_8"/>
    <property type="match status" value="1"/>
</dbReference>
<sequence>MRKFLNISLAVIAASALLTSCNCFSKMMKKTAQGITVTCAPEVVTLKGDNAVTTITVNIPAKAFHKYGVLKVTPVIVSAIDGTEYAGEPKFLQGEKVQDNYTVIPNSGGSFTMDVAIPYNPSMRLSQLVLKAEAKCLKRGKKIKNFTEYKTPIVVANGVSSLQLMADNYAKVAIAPDAFQRVTNISESAKIMFVINRANVRSSQLAKEDIKALQDFIIANSGDAKKKVGDVYTQAYASPDGPLAFNDKLSKDRGTSTQKAVSAKFKKDKMPVDTKFDVNAMGEDWEGFKELVEKSDIPDKALILQVLSMYSDPQVRNREIKNMSAAFKVLAEKILPELRRSKMTVNVQVEGLTDAELKEAVATDINKLNVEEMLFAATLYTDNATKAKIYKAAAEKYNCYRGYNNLGVVLANEGDYAGAKAAFLKAASLNNTDPNVINNLGVVALAEGKKAEAAKFFAASSAPEAKYNKGLVELANGNYAAAARTLDGYNQALAELLNGNVAKAKQQLAGMNTWRANYVKAVIAAQEGDANALVSNLKAAIAQNPEAAELAATEVNFYEFFEHAQFVEIVKVKAKMKY</sequence>
<evidence type="ECO:0000256" key="1">
    <source>
        <dbReference type="SAM" id="SignalP"/>
    </source>
</evidence>
<dbReference type="SUPFAM" id="SSF48452">
    <property type="entry name" value="TPR-like"/>
    <property type="match status" value="1"/>
</dbReference>
<dbReference type="Proteomes" id="UP000255233">
    <property type="component" value="Unassembled WGS sequence"/>
</dbReference>
<proteinExistence type="predicted"/>
<feature type="chain" id="PRO_5016640782" evidence="1">
    <location>
        <begin position="26"/>
        <end position="578"/>
    </location>
</feature>
<evidence type="ECO:0000313" key="2">
    <source>
        <dbReference type="EMBL" id="SUE34885.1"/>
    </source>
</evidence>
<dbReference type="InterPro" id="IPR019734">
    <property type="entry name" value="TPR_rpt"/>
</dbReference>
<feature type="signal peptide" evidence="1">
    <location>
        <begin position="1"/>
        <end position="25"/>
    </location>
</feature>
<reference evidence="2 3" key="1">
    <citation type="submission" date="2018-06" db="EMBL/GenBank/DDBJ databases">
        <authorList>
            <consortium name="Pathogen Informatics"/>
            <person name="Doyle S."/>
        </authorList>
    </citation>
    <scope>NUCLEOTIDE SEQUENCE [LARGE SCALE GENOMIC DNA]</scope>
    <source>
        <strain evidence="2 3">NCTC11190</strain>
    </source>
</reference>